<organism evidence="10 11">
    <name type="scientific">Leptolyngbya iicbica LK</name>
    <dbReference type="NCBI Taxonomy" id="2294035"/>
    <lineage>
        <taxon>Bacteria</taxon>
        <taxon>Bacillati</taxon>
        <taxon>Cyanobacteriota</taxon>
        <taxon>Cyanophyceae</taxon>
        <taxon>Leptolyngbyales</taxon>
        <taxon>Leptolyngbyaceae</taxon>
        <taxon>Leptolyngbya group</taxon>
        <taxon>Leptolyngbya</taxon>
        <taxon>Leptolyngbya iicbica</taxon>
    </lineage>
</organism>
<dbReference type="GO" id="GO:0003677">
    <property type="term" value="F:DNA binding"/>
    <property type="evidence" value="ECO:0007669"/>
    <property type="project" value="UniProtKB-KW"/>
</dbReference>
<dbReference type="InterPro" id="IPR011006">
    <property type="entry name" value="CheY-like_superfamily"/>
</dbReference>
<feature type="domain" description="Guanylate cyclase" evidence="9">
    <location>
        <begin position="199"/>
        <end position="329"/>
    </location>
</feature>
<evidence type="ECO:0000256" key="2">
    <source>
        <dbReference type="ARBA" id="ARBA00022553"/>
    </source>
</evidence>
<dbReference type="Pfam" id="PF00072">
    <property type="entry name" value="Response_reg"/>
    <property type="match status" value="1"/>
</dbReference>
<evidence type="ECO:0000256" key="4">
    <source>
        <dbReference type="ARBA" id="ARBA00023015"/>
    </source>
</evidence>
<evidence type="ECO:0000256" key="7">
    <source>
        <dbReference type="PROSITE-ProRule" id="PRU00169"/>
    </source>
</evidence>
<dbReference type="Pfam" id="PF00211">
    <property type="entry name" value="Guanylate_cyc"/>
    <property type="match status" value="1"/>
</dbReference>
<keyword evidence="5" id="KW-0238">DNA-binding</keyword>
<dbReference type="GO" id="GO:0004016">
    <property type="term" value="F:adenylate cyclase activity"/>
    <property type="evidence" value="ECO:0007669"/>
    <property type="project" value="UniProtKB-ARBA"/>
</dbReference>
<evidence type="ECO:0000256" key="5">
    <source>
        <dbReference type="ARBA" id="ARBA00023125"/>
    </source>
</evidence>
<dbReference type="PROSITE" id="PS50110">
    <property type="entry name" value="RESPONSE_REGULATORY"/>
    <property type="match status" value="1"/>
</dbReference>
<evidence type="ECO:0000313" key="11">
    <source>
        <dbReference type="Proteomes" id="UP000292459"/>
    </source>
</evidence>
<dbReference type="FunFam" id="3.40.50.2300:FF:000001">
    <property type="entry name" value="DNA-binding response regulator PhoB"/>
    <property type="match status" value="1"/>
</dbReference>
<feature type="domain" description="Response regulatory" evidence="8">
    <location>
        <begin position="6"/>
        <end position="122"/>
    </location>
</feature>
<gene>
    <name evidence="10" type="ORF">DYY88_13085</name>
</gene>
<keyword evidence="6" id="KW-0804">Transcription</keyword>
<comment type="caution">
    <text evidence="10">The sequence shown here is derived from an EMBL/GenBank/DDBJ whole genome shotgun (WGS) entry which is preliminary data.</text>
</comment>
<keyword evidence="11" id="KW-1185">Reference proteome</keyword>
<comment type="similarity">
    <text evidence="1">Belongs to the adenylyl cyclase class-3 family.</text>
</comment>
<evidence type="ECO:0000259" key="9">
    <source>
        <dbReference type="PROSITE" id="PS50125"/>
    </source>
</evidence>
<keyword evidence="4" id="KW-0805">Transcription regulation</keyword>
<dbReference type="GO" id="GO:0006171">
    <property type="term" value="P:cAMP biosynthetic process"/>
    <property type="evidence" value="ECO:0007669"/>
    <property type="project" value="TreeGrafter"/>
</dbReference>
<dbReference type="InterPro" id="IPR029787">
    <property type="entry name" value="Nucleotide_cyclase"/>
</dbReference>
<name>A0A4Q7EB33_9CYAN</name>
<dbReference type="SUPFAM" id="SSF55073">
    <property type="entry name" value="Nucleotide cyclase"/>
    <property type="match status" value="1"/>
</dbReference>
<keyword evidence="2 7" id="KW-0597">Phosphoprotein</keyword>
<dbReference type="Gene3D" id="3.40.50.2300">
    <property type="match status" value="1"/>
</dbReference>
<dbReference type="GO" id="GO:0000160">
    <property type="term" value="P:phosphorelay signal transduction system"/>
    <property type="evidence" value="ECO:0007669"/>
    <property type="project" value="UniProtKB-KW"/>
</dbReference>
<feature type="modified residue" description="4-aspartylphosphate" evidence="7">
    <location>
        <position position="55"/>
    </location>
</feature>
<dbReference type="PROSITE" id="PS50125">
    <property type="entry name" value="GUANYLATE_CYCLASE_2"/>
    <property type="match status" value="1"/>
</dbReference>
<protein>
    <submittedName>
        <fullName evidence="10">Adenylate/guanylate cyclase domain-containing response regulator</fullName>
    </submittedName>
</protein>
<dbReference type="InterPro" id="IPR050697">
    <property type="entry name" value="Adenylyl/Guanylyl_Cyclase_3/4"/>
</dbReference>
<keyword evidence="3" id="KW-0902">Two-component regulatory system</keyword>
<proteinExistence type="inferred from homology"/>
<evidence type="ECO:0000259" key="8">
    <source>
        <dbReference type="PROSITE" id="PS50110"/>
    </source>
</evidence>
<dbReference type="PANTHER" id="PTHR43081:SF1">
    <property type="entry name" value="ADENYLATE CYCLASE, TERMINAL-DIFFERENTIATION SPECIFIC"/>
    <property type="match status" value="1"/>
</dbReference>
<evidence type="ECO:0000256" key="1">
    <source>
        <dbReference type="ARBA" id="ARBA00005381"/>
    </source>
</evidence>
<dbReference type="InterPro" id="IPR001789">
    <property type="entry name" value="Sig_transdc_resp-reg_receiver"/>
</dbReference>
<dbReference type="Proteomes" id="UP000292459">
    <property type="component" value="Unassembled WGS sequence"/>
</dbReference>
<dbReference type="EMBL" id="QVFV01000002">
    <property type="protein sequence ID" value="RZM79892.1"/>
    <property type="molecule type" value="Genomic_DNA"/>
</dbReference>
<dbReference type="CDD" id="cd07302">
    <property type="entry name" value="CHD"/>
    <property type="match status" value="1"/>
</dbReference>
<dbReference type="InterPro" id="IPR001054">
    <property type="entry name" value="A/G_cyclase"/>
</dbReference>
<accession>A0A4Q7EB33</accession>
<dbReference type="SMART" id="SM00448">
    <property type="entry name" value="REC"/>
    <property type="match status" value="1"/>
</dbReference>
<dbReference type="Gene3D" id="3.30.70.1230">
    <property type="entry name" value="Nucleotide cyclase"/>
    <property type="match status" value="1"/>
</dbReference>
<dbReference type="AlphaFoldDB" id="A0A4Q7EB33"/>
<dbReference type="SUPFAM" id="SSF52172">
    <property type="entry name" value="CheY-like"/>
    <property type="match status" value="1"/>
</dbReference>
<evidence type="ECO:0000256" key="6">
    <source>
        <dbReference type="ARBA" id="ARBA00023163"/>
    </source>
</evidence>
<sequence>MTTSTSILLVDDDPQNLYLMAEVLEAEGYQVQQATSGTAALEAIAATPPHLVLLDIMMPEMDGFEVCEQIRQNPQTATVPIIFLTALSDDDAYLKSVEVMGDDYLTKPIQLDLVLKKIQRTLRLKQLRDEAYQAQLSAQTEKMVQIQLQHQRQMTAAWKISEALAEKFYSFVPQQFLTRVAPRGLESLQVGNANESDMTILFCDIREFTAIAETQTARATFAWLNVFFESINQAVMQHQGFVDKYLGDAVMAVFDRDQHHACDAVQATAQICQALEKFNGDRHQFGLTEPIRIGIGLHSGRGLIGTVGANQRMDTTVVGDVVNTASRLEHLTKTYQCATIISEAVIEQLPTDHNFQFRWLDLVTPRGKTQSLNIYALMSGERDRAASVTTQQAPT</sequence>
<dbReference type="PANTHER" id="PTHR43081">
    <property type="entry name" value="ADENYLATE CYCLASE, TERMINAL-DIFFERENTIATION SPECIFIC-RELATED"/>
    <property type="match status" value="1"/>
</dbReference>
<dbReference type="SMART" id="SM00044">
    <property type="entry name" value="CYCc"/>
    <property type="match status" value="1"/>
</dbReference>
<reference evidence="10 11" key="1">
    <citation type="submission" date="2018-11" db="EMBL/GenBank/DDBJ databases">
        <title>Whole genome sequencing of an environmental sample.</title>
        <authorList>
            <person name="Sarangi A.N."/>
            <person name="Singh D."/>
            <person name="Tripathy S."/>
        </authorList>
    </citation>
    <scope>NUCLEOTIDE SEQUENCE [LARGE SCALE GENOMIC DNA]</scope>
    <source>
        <strain evidence="10 11">Lakshadweep</strain>
    </source>
</reference>
<evidence type="ECO:0000256" key="3">
    <source>
        <dbReference type="ARBA" id="ARBA00023012"/>
    </source>
</evidence>
<dbReference type="OrthoDB" id="337251at2"/>
<evidence type="ECO:0000313" key="10">
    <source>
        <dbReference type="EMBL" id="RZM79892.1"/>
    </source>
</evidence>